<accession>A0A0J9Y1M5</accession>
<dbReference type="WBParaSite" id="Bm10846.1">
    <property type="protein sequence ID" value="Bm10846.1"/>
    <property type="gene ID" value="WBGene00231107"/>
</dbReference>
<evidence type="ECO:0000313" key="2">
    <source>
        <dbReference type="EMBL" id="VIO91553.1"/>
    </source>
</evidence>
<reference evidence="4" key="4">
    <citation type="submission" date="2019-12" db="UniProtKB">
        <authorList>
            <consortium name="WormBaseParasite"/>
        </authorList>
    </citation>
    <scope>IDENTIFICATION</scope>
</reference>
<evidence type="ECO:0000313" key="4">
    <source>
        <dbReference type="WBParaSite" id="Bm10846.1"/>
    </source>
</evidence>
<evidence type="ECO:0000313" key="1">
    <source>
        <dbReference type="EMBL" id="CDQ00017.1"/>
    </source>
</evidence>
<sequence>MFVPRGLEAGANVAAQQVEERRRAQLETRNDALRFLLIPIALELGAHFCSLVLGWDWICT</sequence>
<dbReference type="OMA" id="ELGAHFC"/>
<dbReference type="WormBase" id="Bm10846">
    <property type="protein sequence ID" value="BM05154"/>
    <property type="gene ID" value="WBGene00231107"/>
</dbReference>
<dbReference type="Proteomes" id="UP000006672">
    <property type="component" value="Unassembled WGS sequence"/>
</dbReference>
<accession>A0A4E9F425</accession>
<dbReference type="EMBL" id="CAAKNF010000192">
    <property type="protein sequence ID" value="VIO91553.1"/>
    <property type="molecule type" value="Genomic_DNA"/>
</dbReference>
<name>A0A0J9Y1M5_BRUMA</name>
<dbReference type="CTD" id="6105864"/>
<dbReference type="AlphaFoldDB" id="A0A0J9Y1M5"/>
<dbReference type="OrthoDB" id="5773891at2759"/>
<organism evidence="1">
    <name type="scientific">Brugia malayi</name>
    <name type="common">Filarial nematode worm</name>
    <dbReference type="NCBI Taxonomy" id="6279"/>
    <lineage>
        <taxon>Eukaryota</taxon>
        <taxon>Metazoa</taxon>
        <taxon>Ecdysozoa</taxon>
        <taxon>Nematoda</taxon>
        <taxon>Chromadorea</taxon>
        <taxon>Rhabditida</taxon>
        <taxon>Spirurina</taxon>
        <taxon>Spiruromorpha</taxon>
        <taxon>Filarioidea</taxon>
        <taxon>Onchocercidae</taxon>
        <taxon>Brugia</taxon>
    </lineage>
</organism>
<dbReference type="WBParaSite" id="Bm10846.2">
    <property type="protein sequence ID" value="Bm10846.2"/>
    <property type="gene ID" value="WBGene00231107"/>
</dbReference>
<dbReference type="EMBL" id="LN857010">
    <property type="protein sequence ID" value="CDQ00017.1"/>
    <property type="molecule type" value="Genomic_DNA"/>
</dbReference>
<reference evidence="1" key="2">
    <citation type="submission" date="2012-12" db="EMBL/GenBank/DDBJ databases">
        <authorList>
            <person name="Gao Y.W."/>
            <person name="Fan S.T."/>
            <person name="Sun H.T."/>
            <person name="Wang Z."/>
            <person name="Gao X.L."/>
            <person name="Li Y.G."/>
            <person name="Wang T.C."/>
            <person name="Zhang K."/>
            <person name="Xu W.W."/>
            <person name="Yu Z.J."/>
            <person name="Xia X.Z."/>
        </authorList>
    </citation>
    <scope>NUCLEOTIDE SEQUENCE</scope>
    <source>
        <strain evidence="1">FR3</strain>
    </source>
</reference>
<reference evidence="2" key="3">
    <citation type="submission" date="2019-04" db="EMBL/GenBank/DDBJ databases">
        <authorList>
            <person name="Howe K."/>
            <person name="Paulini M."/>
            <person name="Williams G."/>
        </authorList>
    </citation>
    <scope>NUCLEOTIDE SEQUENCE [LARGE SCALE GENOMIC DNA]</scope>
    <source>
        <strain evidence="2">FR3</strain>
    </source>
</reference>
<protein>
    <submittedName>
        <fullName evidence="1 4">Bm10846</fullName>
    </submittedName>
</protein>
<dbReference type="RefSeq" id="XP_042933018.1">
    <property type="nucleotide sequence ID" value="XM_043077084.1"/>
</dbReference>
<keyword evidence="3" id="KW-1185">Reference proteome</keyword>
<evidence type="ECO:0000313" key="5">
    <source>
        <dbReference type="WormBase" id="Bm10846"/>
    </source>
</evidence>
<dbReference type="KEGG" id="bmy:BM_BM10846"/>
<reference evidence="1 3" key="1">
    <citation type="journal article" date="2007" name="Science">
        <title>Draft genome of the filarial nematode parasite Brugia malayi.</title>
        <authorList>
            <person name="Ghedin E."/>
            <person name="Wang S."/>
            <person name="Spiro D."/>
            <person name="Caler E."/>
            <person name="Zhao Q."/>
            <person name="Crabtree J."/>
            <person name="Allen J.E."/>
            <person name="Delcher A.L."/>
            <person name="Guiliano D.B."/>
            <person name="Miranda-Saavedra D."/>
            <person name="Angiuoli S.V."/>
            <person name="Creasy T."/>
            <person name="Amedeo P."/>
            <person name="Haas B."/>
            <person name="El-Sayed N.M."/>
            <person name="Wortman J.R."/>
            <person name="Feldblyum T."/>
            <person name="Tallon L."/>
            <person name="Schatz M."/>
            <person name="Shumway M."/>
            <person name="Koo H."/>
            <person name="Salzberg S.L."/>
            <person name="Schobel S."/>
            <person name="Pertea M."/>
            <person name="Pop M."/>
            <person name="White O."/>
            <person name="Barton G.J."/>
            <person name="Carlow C.K."/>
            <person name="Crawford M.J."/>
            <person name="Daub J."/>
            <person name="Dimmic M.W."/>
            <person name="Estes C.F."/>
            <person name="Foster J.M."/>
            <person name="Ganatra M."/>
            <person name="Gregory W.F."/>
            <person name="Johnson N.M."/>
            <person name="Jin J."/>
            <person name="Komuniecki R."/>
            <person name="Korf I."/>
            <person name="Kumar S."/>
            <person name="Laney S."/>
            <person name="Li B.W."/>
            <person name="Li W."/>
            <person name="Lindblom T.H."/>
            <person name="Lustigman S."/>
            <person name="Ma D."/>
            <person name="Maina C.V."/>
            <person name="Martin D.M."/>
            <person name="McCarter J.P."/>
            <person name="McReynolds L."/>
            <person name="Mitreva M."/>
            <person name="Nutman T.B."/>
            <person name="Parkinson J."/>
            <person name="Peregrin-Alvarez J.M."/>
            <person name="Poole C."/>
            <person name="Ren Q."/>
            <person name="Saunders L."/>
            <person name="Sluder A.E."/>
            <person name="Smith K."/>
            <person name="Stanke M."/>
            <person name="Unnasch T.R."/>
            <person name="Ware J."/>
            <person name="Wei A.D."/>
            <person name="Weil G."/>
            <person name="Williams D.J."/>
            <person name="Zhang Y."/>
            <person name="Williams S.A."/>
            <person name="Fraser-Liggett C."/>
            <person name="Slatko B."/>
            <person name="Blaxter M.L."/>
            <person name="Scott A.L."/>
        </authorList>
    </citation>
    <scope>NUCLEOTIDE SEQUENCE</scope>
    <source>
        <strain evidence="1 3">FR3</strain>
    </source>
</reference>
<gene>
    <name evidence="1 4 5" type="ORF">Bm10846</name>
    <name evidence="2" type="ORF">BM_BM10846</name>
    <name evidence="1" type="ORF">BM_Bm10846</name>
</gene>
<proteinExistence type="predicted"/>
<dbReference type="GeneID" id="6105864"/>
<evidence type="ECO:0000313" key="3">
    <source>
        <dbReference type="Proteomes" id="UP000006672"/>
    </source>
</evidence>